<proteinExistence type="predicted"/>
<keyword evidence="2" id="KW-1185">Reference proteome</keyword>
<protein>
    <submittedName>
        <fullName evidence="1">Uncharacterized protein</fullName>
    </submittedName>
</protein>
<gene>
    <name evidence="1" type="ORF">NQ318_006868</name>
</gene>
<organism evidence="1 2">
    <name type="scientific">Aromia moschata</name>
    <dbReference type="NCBI Taxonomy" id="1265417"/>
    <lineage>
        <taxon>Eukaryota</taxon>
        <taxon>Metazoa</taxon>
        <taxon>Ecdysozoa</taxon>
        <taxon>Arthropoda</taxon>
        <taxon>Hexapoda</taxon>
        <taxon>Insecta</taxon>
        <taxon>Pterygota</taxon>
        <taxon>Neoptera</taxon>
        <taxon>Endopterygota</taxon>
        <taxon>Coleoptera</taxon>
        <taxon>Polyphaga</taxon>
        <taxon>Cucujiformia</taxon>
        <taxon>Chrysomeloidea</taxon>
        <taxon>Cerambycidae</taxon>
        <taxon>Cerambycinae</taxon>
        <taxon>Callichromatini</taxon>
        <taxon>Aromia</taxon>
    </lineage>
</organism>
<dbReference type="Proteomes" id="UP001162162">
    <property type="component" value="Unassembled WGS sequence"/>
</dbReference>
<dbReference type="EMBL" id="JAPWTK010000084">
    <property type="protein sequence ID" value="KAJ8951439.1"/>
    <property type="molecule type" value="Genomic_DNA"/>
</dbReference>
<evidence type="ECO:0000313" key="1">
    <source>
        <dbReference type="EMBL" id="KAJ8951439.1"/>
    </source>
</evidence>
<comment type="caution">
    <text evidence="1">The sequence shown here is derived from an EMBL/GenBank/DDBJ whole genome shotgun (WGS) entry which is preliminary data.</text>
</comment>
<reference evidence="1" key="1">
    <citation type="journal article" date="2023" name="Insect Mol. Biol.">
        <title>Genome sequencing provides insights into the evolution of gene families encoding plant cell wall-degrading enzymes in longhorned beetles.</title>
        <authorList>
            <person name="Shin N.R."/>
            <person name="Okamura Y."/>
            <person name="Kirsch R."/>
            <person name="Pauchet Y."/>
        </authorList>
    </citation>
    <scope>NUCLEOTIDE SEQUENCE</scope>
    <source>
        <strain evidence="1">AMC_N1</strain>
    </source>
</reference>
<name>A0AAV8YHZ1_9CUCU</name>
<evidence type="ECO:0000313" key="2">
    <source>
        <dbReference type="Proteomes" id="UP001162162"/>
    </source>
</evidence>
<accession>A0AAV8YHZ1</accession>
<sequence>MDDDTESELIAIPEGHVRHTLQGSVQDSFEEGVSDTCCSVPEKQLAVVRSQEAYISQIVKVASNKRSTWIIGSETSRYDLAITSSRKNRLGSPLNSPIRDDVFTPGLESQLEIPIQERLLPIGQHTRDISPAGRNKVRQALGINPCN</sequence>
<dbReference type="AlphaFoldDB" id="A0AAV8YHZ1"/>